<protein>
    <submittedName>
        <fullName evidence="1">MBL fold metallo-hydrolase</fullName>
    </submittedName>
</protein>
<keyword evidence="2" id="KW-1185">Reference proteome</keyword>
<dbReference type="Proteomes" id="UP001058074">
    <property type="component" value="Unassembled WGS sequence"/>
</dbReference>
<comment type="caution">
    <text evidence="1">The sequence shown here is derived from an EMBL/GenBank/DDBJ whole genome shotgun (WGS) entry which is preliminary data.</text>
</comment>
<evidence type="ECO:0000313" key="2">
    <source>
        <dbReference type="Proteomes" id="UP001058074"/>
    </source>
</evidence>
<reference evidence="1" key="1">
    <citation type="journal article" date="2025" name="Int. J. Syst. Evol. Microbiol.">
        <title>Inconstantimicrobium mannanitabidum sp. nov., a novel member of the family Clostridiaceae isolated from anoxic soil under the treatment of reductive soil disinfestation.</title>
        <authorList>
            <person name="Ueki A."/>
            <person name="Tonouchi A."/>
            <person name="Honma S."/>
            <person name="Kaku N."/>
            <person name="Ueki K."/>
        </authorList>
    </citation>
    <scope>NUCLEOTIDE SEQUENCE</scope>
    <source>
        <strain evidence="1">TW13</strain>
    </source>
</reference>
<organism evidence="1 2">
    <name type="scientific">Inconstantimicrobium mannanitabidum</name>
    <dbReference type="NCBI Taxonomy" id="1604901"/>
    <lineage>
        <taxon>Bacteria</taxon>
        <taxon>Bacillati</taxon>
        <taxon>Bacillota</taxon>
        <taxon>Clostridia</taxon>
        <taxon>Eubacteriales</taxon>
        <taxon>Clostridiaceae</taxon>
        <taxon>Inconstantimicrobium</taxon>
    </lineage>
</organism>
<dbReference type="EMBL" id="BROD01000001">
    <property type="protein sequence ID" value="GKX68758.1"/>
    <property type="molecule type" value="Genomic_DNA"/>
</dbReference>
<accession>A0ACB5RI16</accession>
<evidence type="ECO:0000313" key="1">
    <source>
        <dbReference type="EMBL" id="GKX68758.1"/>
    </source>
</evidence>
<sequence>MKIQWFGHSSFLITGSLGKRILTDPFNVDIGYTTYTGFSNIVTVSHNHFDHCNLKNITADTKVINSIGTNVFDFCKITGFPSFHDDCDGLKRGKNIIYLYELDGFRLCHLGDLGHDLSKEFLDLIKPIDILFIPIGGNYTIDGSWASKIAKNIDATYIFPMHYKTNKLSLMLDGPEDFILSFKNVEKLKTDTIYIDPKEKINNSTAFLFNL</sequence>
<proteinExistence type="predicted"/>
<gene>
    <name evidence="1" type="ORF">rsdtw13_40160</name>
</gene>
<name>A0ACB5RI16_9CLOT</name>